<evidence type="ECO:0000313" key="1">
    <source>
        <dbReference type="EnsemblPlants" id="Kaladp0102s0018.1.v1.1"/>
    </source>
</evidence>
<proteinExistence type="predicted"/>
<dbReference type="Gramene" id="Kaladp0102s0018.1.v1.1">
    <property type="protein sequence ID" value="Kaladp0102s0018.1.v1.1"/>
    <property type="gene ID" value="Kaladp0102s0018.v1.1"/>
</dbReference>
<name>A0A7N0V809_KALFE</name>
<organism evidence="1 2">
    <name type="scientific">Kalanchoe fedtschenkoi</name>
    <name type="common">Lavender scallops</name>
    <name type="synonym">South American air plant</name>
    <dbReference type="NCBI Taxonomy" id="63787"/>
    <lineage>
        <taxon>Eukaryota</taxon>
        <taxon>Viridiplantae</taxon>
        <taxon>Streptophyta</taxon>
        <taxon>Embryophyta</taxon>
        <taxon>Tracheophyta</taxon>
        <taxon>Spermatophyta</taxon>
        <taxon>Magnoliopsida</taxon>
        <taxon>eudicotyledons</taxon>
        <taxon>Gunneridae</taxon>
        <taxon>Pentapetalae</taxon>
        <taxon>Saxifragales</taxon>
        <taxon>Crassulaceae</taxon>
        <taxon>Kalanchoe</taxon>
    </lineage>
</organism>
<dbReference type="AlphaFoldDB" id="A0A7N0V809"/>
<accession>A0A7N0V809</accession>
<dbReference type="Proteomes" id="UP000594263">
    <property type="component" value="Unplaced"/>
</dbReference>
<reference evidence="1" key="1">
    <citation type="submission" date="2021-01" db="UniProtKB">
        <authorList>
            <consortium name="EnsemblPlants"/>
        </authorList>
    </citation>
    <scope>IDENTIFICATION</scope>
</reference>
<evidence type="ECO:0000313" key="2">
    <source>
        <dbReference type="Proteomes" id="UP000594263"/>
    </source>
</evidence>
<dbReference type="EnsemblPlants" id="Kaladp0102s0018.1.v1.1">
    <property type="protein sequence ID" value="Kaladp0102s0018.1.v1.1"/>
    <property type="gene ID" value="Kaladp0102s0018.v1.1"/>
</dbReference>
<keyword evidence="2" id="KW-1185">Reference proteome</keyword>
<protein>
    <submittedName>
        <fullName evidence="1">Uncharacterized protein</fullName>
    </submittedName>
</protein>
<sequence>MVWWLQLWEWFLHLWTGLPNGLVFWDWEWLSSLSFPLILIDCLFCELLLRWVVRGLVLREGLVFRLRKWLMFREWLRFWKWLGLWVWEWFVLGKWFQAWLLPASLASDLLSQMPLRWVLYHLLAAADESNIIPMQ</sequence>